<dbReference type="GeneID" id="39583828"/>
<name>A0A3N2Q9W9_SODAK</name>
<dbReference type="EMBL" id="ML119051">
    <property type="protein sequence ID" value="ROT43542.1"/>
    <property type="molecule type" value="Genomic_DNA"/>
</dbReference>
<dbReference type="RefSeq" id="XP_028471348.1">
    <property type="nucleotide sequence ID" value="XM_028615351.1"/>
</dbReference>
<gene>
    <name evidence="2" type="ORF">SODALDRAFT_41696</name>
</gene>
<evidence type="ECO:0000256" key="1">
    <source>
        <dbReference type="SAM" id="Phobius"/>
    </source>
</evidence>
<feature type="transmembrane region" description="Helical" evidence="1">
    <location>
        <begin position="15"/>
        <end position="34"/>
    </location>
</feature>
<evidence type="ECO:0000313" key="3">
    <source>
        <dbReference type="Proteomes" id="UP000272025"/>
    </source>
</evidence>
<organism evidence="2 3">
    <name type="scientific">Sodiomyces alkalinus (strain CBS 110278 / VKM F-3762 / F11)</name>
    <name type="common">Alkaliphilic filamentous fungus</name>
    <dbReference type="NCBI Taxonomy" id="1314773"/>
    <lineage>
        <taxon>Eukaryota</taxon>
        <taxon>Fungi</taxon>
        <taxon>Dikarya</taxon>
        <taxon>Ascomycota</taxon>
        <taxon>Pezizomycotina</taxon>
        <taxon>Sordariomycetes</taxon>
        <taxon>Hypocreomycetidae</taxon>
        <taxon>Glomerellales</taxon>
        <taxon>Plectosphaerellaceae</taxon>
        <taxon>Sodiomyces</taxon>
    </lineage>
</organism>
<keyword evidence="1" id="KW-0472">Membrane</keyword>
<keyword evidence="1" id="KW-0812">Transmembrane</keyword>
<keyword evidence="1" id="KW-1133">Transmembrane helix</keyword>
<sequence length="96" mass="11237">MEPYPKSDTAVEKLFRLYLFFSPNFFFLFSAVGFNPKTSNINHEAQRTSMSSPSRRKPNIIGWYFDVLWPPTTAPRLNRYSTNSKDRVSLLFHILS</sequence>
<dbReference type="AlphaFoldDB" id="A0A3N2Q9W9"/>
<reference evidence="2 3" key="1">
    <citation type="journal article" date="2018" name="Mol. Ecol.">
        <title>The obligate alkalophilic soda-lake fungus Sodiomyces alkalinus has shifted to a protein diet.</title>
        <authorList>
            <person name="Grum-Grzhimaylo A.A."/>
            <person name="Falkoski D.L."/>
            <person name="van den Heuvel J."/>
            <person name="Valero-Jimenez C.A."/>
            <person name="Min B."/>
            <person name="Choi I.G."/>
            <person name="Lipzen A."/>
            <person name="Daum C.G."/>
            <person name="Aanen D.K."/>
            <person name="Tsang A."/>
            <person name="Henrissat B."/>
            <person name="Bilanenko E.N."/>
            <person name="de Vries R.P."/>
            <person name="van Kan J.A.L."/>
            <person name="Grigoriev I.V."/>
            <person name="Debets A.J.M."/>
        </authorList>
    </citation>
    <scope>NUCLEOTIDE SEQUENCE [LARGE SCALE GENOMIC DNA]</scope>
    <source>
        <strain evidence="2 3">F11</strain>
    </source>
</reference>
<protein>
    <submittedName>
        <fullName evidence="2">Uncharacterized protein</fullName>
    </submittedName>
</protein>
<proteinExistence type="predicted"/>
<accession>A0A3N2Q9W9</accession>
<keyword evidence="3" id="KW-1185">Reference proteome</keyword>
<evidence type="ECO:0000313" key="2">
    <source>
        <dbReference type="EMBL" id="ROT43542.1"/>
    </source>
</evidence>
<dbReference type="Proteomes" id="UP000272025">
    <property type="component" value="Unassembled WGS sequence"/>
</dbReference>